<accession>A0A2H3J895</accession>
<evidence type="ECO:0000313" key="1">
    <source>
        <dbReference type="EMBL" id="PCH37845.1"/>
    </source>
</evidence>
<name>A0A2H3J895_WOLCO</name>
<protein>
    <submittedName>
        <fullName evidence="1">Uncharacterized protein</fullName>
    </submittedName>
</protein>
<proteinExistence type="predicted"/>
<reference evidence="1 2" key="1">
    <citation type="journal article" date="2012" name="Science">
        <title>The Paleozoic origin of enzymatic lignin decomposition reconstructed from 31 fungal genomes.</title>
        <authorList>
            <person name="Floudas D."/>
            <person name="Binder M."/>
            <person name="Riley R."/>
            <person name="Barry K."/>
            <person name="Blanchette R.A."/>
            <person name="Henrissat B."/>
            <person name="Martinez A.T."/>
            <person name="Otillar R."/>
            <person name="Spatafora J.W."/>
            <person name="Yadav J.S."/>
            <person name="Aerts A."/>
            <person name="Benoit I."/>
            <person name="Boyd A."/>
            <person name="Carlson A."/>
            <person name="Copeland A."/>
            <person name="Coutinho P.M."/>
            <person name="de Vries R.P."/>
            <person name="Ferreira P."/>
            <person name="Findley K."/>
            <person name="Foster B."/>
            <person name="Gaskell J."/>
            <person name="Glotzer D."/>
            <person name="Gorecki P."/>
            <person name="Heitman J."/>
            <person name="Hesse C."/>
            <person name="Hori C."/>
            <person name="Igarashi K."/>
            <person name="Jurgens J.A."/>
            <person name="Kallen N."/>
            <person name="Kersten P."/>
            <person name="Kohler A."/>
            <person name="Kuees U."/>
            <person name="Kumar T.K.A."/>
            <person name="Kuo A."/>
            <person name="LaButti K."/>
            <person name="Larrondo L.F."/>
            <person name="Lindquist E."/>
            <person name="Ling A."/>
            <person name="Lombard V."/>
            <person name="Lucas S."/>
            <person name="Lundell T."/>
            <person name="Martin R."/>
            <person name="McLaughlin D.J."/>
            <person name="Morgenstern I."/>
            <person name="Morin E."/>
            <person name="Murat C."/>
            <person name="Nagy L.G."/>
            <person name="Nolan M."/>
            <person name="Ohm R.A."/>
            <person name="Patyshakuliyeva A."/>
            <person name="Rokas A."/>
            <person name="Ruiz-Duenas F.J."/>
            <person name="Sabat G."/>
            <person name="Salamov A."/>
            <person name="Samejima M."/>
            <person name="Schmutz J."/>
            <person name="Slot J.C."/>
            <person name="St John F."/>
            <person name="Stenlid J."/>
            <person name="Sun H."/>
            <person name="Sun S."/>
            <person name="Syed K."/>
            <person name="Tsang A."/>
            <person name="Wiebenga A."/>
            <person name="Young D."/>
            <person name="Pisabarro A."/>
            <person name="Eastwood D.C."/>
            <person name="Martin F."/>
            <person name="Cullen D."/>
            <person name="Grigoriev I.V."/>
            <person name="Hibbett D.S."/>
        </authorList>
    </citation>
    <scope>NUCLEOTIDE SEQUENCE [LARGE SCALE GENOMIC DNA]</scope>
    <source>
        <strain evidence="1 2">MD-104</strain>
    </source>
</reference>
<dbReference type="AlphaFoldDB" id="A0A2H3J895"/>
<sequence length="237" mass="27015">MLFRHSERLKSLTLDSQISANFAVMSQHNERLPHLASLKIVSDAPHMNEADVDALSSFVASKVKLRRLDIAVPFMCWGQLERFLSAISPPRPLVVLGIKSILFDCGIHELQKIADYVPTTLTGLRMNVSTEINSNLAQAECDAWTQIFKQTTKLGFSHMQDEQASYIPGIHDLIVEIPTLEIIGKDETFYSINRDDSGVAVIIPWFTTKSFSRAKEDFRDEDWEWIMRFHNVHNINI</sequence>
<gene>
    <name evidence="1" type="ORF">WOLCODRAFT_148804</name>
</gene>
<dbReference type="OMA" id="WEWIMRF"/>
<dbReference type="Proteomes" id="UP000218811">
    <property type="component" value="Unassembled WGS sequence"/>
</dbReference>
<evidence type="ECO:0000313" key="2">
    <source>
        <dbReference type="Proteomes" id="UP000218811"/>
    </source>
</evidence>
<dbReference type="EMBL" id="KB467942">
    <property type="protein sequence ID" value="PCH37845.1"/>
    <property type="molecule type" value="Genomic_DNA"/>
</dbReference>
<keyword evidence="2" id="KW-1185">Reference proteome</keyword>
<dbReference type="OrthoDB" id="3238099at2759"/>
<organism evidence="1 2">
    <name type="scientific">Wolfiporia cocos (strain MD-104)</name>
    <name type="common">Brown rot fungus</name>
    <dbReference type="NCBI Taxonomy" id="742152"/>
    <lineage>
        <taxon>Eukaryota</taxon>
        <taxon>Fungi</taxon>
        <taxon>Dikarya</taxon>
        <taxon>Basidiomycota</taxon>
        <taxon>Agaricomycotina</taxon>
        <taxon>Agaricomycetes</taxon>
        <taxon>Polyporales</taxon>
        <taxon>Phaeolaceae</taxon>
        <taxon>Wolfiporia</taxon>
    </lineage>
</organism>